<dbReference type="Proteomes" id="UP001369815">
    <property type="component" value="Unassembled WGS sequence"/>
</dbReference>
<gene>
    <name evidence="2" type="ORF">Daesc_004061</name>
</gene>
<organism evidence="2 3">
    <name type="scientific">Daldinia eschscholtzii</name>
    <dbReference type="NCBI Taxonomy" id="292717"/>
    <lineage>
        <taxon>Eukaryota</taxon>
        <taxon>Fungi</taxon>
        <taxon>Dikarya</taxon>
        <taxon>Ascomycota</taxon>
        <taxon>Pezizomycotina</taxon>
        <taxon>Sordariomycetes</taxon>
        <taxon>Xylariomycetidae</taxon>
        <taxon>Xylariales</taxon>
        <taxon>Hypoxylaceae</taxon>
        <taxon>Daldinia</taxon>
    </lineage>
</organism>
<feature type="compositionally biased region" description="Basic and acidic residues" evidence="1">
    <location>
        <begin position="355"/>
        <end position="371"/>
    </location>
</feature>
<feature type="region of interest" description="Disordered" evidence="1">
    <location>
        <begin position="411"/>
        <end position="506"/>
    </location>
</feature>
<evidence type="ECO:0000256" key="1">
    <source>
        <dbReference type="SAM" id="MobiDB-lite"/>
    </source>
</evidence>
<feature type="compositionally biased region" description="Acidic residues" evidence="1">
    <location>
        <begin position="414"/>
        <end position="433"/>
    </location>
</feature>
<feature type="region of interest" description="Disordered" evidence="1">
    <location>
        <begin position="158"/>
        <end position="205"/>
    </location>
</feature>
<feature type="compositionally biased region" description="Basic and acidic residues" evidence="1">
    <location>
        <begin position="26"/>
        <end position="35"/>
    </location>
</feature>
<feature type="compositionally biased region" description="Polar residues" evidence="1">
    <location>
        <begin position="463"/>
        <end position="488"/>
    </location>
</feature>
<feature type="compositionally biased region" description="Polar residues" evidence="1">
    <location>
        <begin position="553"/>
        <end position="562"/>
    </location>
</feature>
<accession>A0AAX6MN99</accession>
<feature type="region of interest" description="Disordered" evidence="1">
    <location>
        <begin position="235"/>
        <end position="309"/>
    </location>
</feature>
<evidence type="ECO:0000313" key="2">
    <source>
        <dbReference type="EMBL" id="KAK6954099.1"/>
    </source>
</evidence>
<feature type="compositionally biased region" description="Basic and acidic residues" evidence="1">
    <location>
        <begin position="291"/>
        <end position="303"/>
    </location>
</feature>
<dbReference type="PANTHER" id="PTHR42068:SF1">
    <property type="entry name" value="YALI0B18964P"/>
    <property type="match status" value="1"/>
</dbReference>
<reference evidence="2 3" key="1">
    <citation type="journal article" date="2024" name="Front Chem Biol">
        <title>Unveiling the potential of Daldinia eschscholtzii MFLUCC 19-0629 through bioactivity and bioinformatics studies for enhanced sustainable agriculture production.</title>
        <authorList>
            <person name="Brooks S."/>
            <person name="Weaver J.A."/>
            <person name="Klomchit A."/>
            <person name="Alharthi S.A."/>
            <person name="Onlamun T."/>
            <person name="Nurani R."/>
            <person name="Vong T.K."/>
            <person name="Alberti F."/>
            <person name="Greco C."/>
        </authorList>
    </citation>
    <scope>NUCLEOTIDE SEQUENCE [LARGE SCALE GENOMIC DNA]</scope>
    <source>
        <strain evidence="2">MFLUCC 19-0629</strain>
    </source>
</reference>
<feature type="region of interest" description="Disordered" evidence="1">
    <location>
        <begin position="542"/>
        <end position="576"/>
    </location>
</feature>
<feature type="compositionally biased region" description="Polar residues" evidence="1">
    <location>
        <begin position="259"/>
        <end position="281"/>
    </location>
</feature>
<dbReference type="EMBL" id="JBANMG010000004">
    <property type="protein sequence ID" value="KAK6954099.1"/>
    <property type="molecule type" value="Genomic_DNA"/>
</dbReference>
<name>A0AAX6MN99_9PEZI</name>
<evidence type="ECO:0000313" key="3">
    <source>
        <dbReference type="Proteomes" id="UP001369815"/>
    </source>
</evidence>
<feature type="compositionally biased region" description="Polar residues" evidence="1">
    <location>
        <begin position="78"/>
        <end position="107"/>
    </location>
</feature>
<proteinExistence type="predicted"/>
<dbReference type="AlphaFoldDB" id="A0AAX6MN99"/>
<comment type="caution">
    <text evidence="2">The sequence shown here is derived from an EMBL/GenBank/DDBJ whole genome shotgun (WGS) entry which is preliminary data.</text>
</comment>
<dbReference type="PANTHER" id="PTHR42068">
    <property type="entry name" value="YALI0B18964P"/>
    <property type="match status" value="1"/>
</dbReference>
<feature type="compositionally biased region" description="Polar residues" evidence="1">
    <location>
        <begin position="188"/>
        <end position="197"/>
    </location>
</feature>
<sequence length="905" mass="97918">MPRFPVTFRRKSTAAEDPNGPVTEQHSFRVLERNEVGGGKSFDGGARLARMTGSAPRSNVPDLAADDNLFAGMKHNRGSGSSNTTKTASDNSSRHSNASTAPSSTDIPPQEDWRGANRKSLSMADVPVPAPLAPKNHGNFLKQAGRTFSFGSRKSALPTIPAEDSVPAVPAMPDEYSPGTPRGRSRAETASTVSTATPPKVEDRDFMLDLGGDLSSVLKFDKRASVATIKERSLMANRASQPTPLHLDNSVPVEPPQHSWASQHSNDGLLTSGRTLTSPATNEMRPPPNPKHFDSSIDQRRSDDDDEDTTLLRDSLVATEYLAYDEPNNSGQAERDEVGALSFRSGATESYSRSARFDNKADDENLFDRPASRPKLAPRMAPRSHTMPQNKVMTPAEFEKYRQDKARDEIMGIADDEESDKEEEDNYDDDEDEREKTKQIAKQRRKQEAHMTVYRQQMMKVTGESSNTHASRPSISISMSTPNLTLNDGTGKGVSPVPPSDGSDSDEEVPLAILAAHGFPNKNRPPTRLNNMSSNPNLRAAAAQPSYVAGPGSTMSDNNGPGISSGGNLPPFARKLPQDPYLGAGLINQPPRESFALGGGSAPSSRMVPTGGLVGVIANEERSRALRRGSPAVDGSRNSFPLPPNVQANGPMPNGGFDPIAGIPPQAMYPMGMPQMPQMPGPMLTPGDQAQIQMTQQMQQFMQMQMQFMQMMATRGPGQEQMQAPFRPQGHMPTQSMGSLADGQRSSFMGDLMVNQLGQGSNLDLPRGDAQMRTMSMVQPSSSSWLQPPQAGYTPSIRAPSIRAQGMGYTPSIAPSERSNIGLPGRYRPVSSAAMGDHSRTATMSGAIPVLHSKLQAETKVTPVDKDEDDDDEQGWEAMKAKREKKRSLWRSKKSFGDDIGALIS</sequence>
<feature type="region of interest" description="Disordered" evidence="1">
    <location>
        <begin position="1"/>
        <end position="140"/>
    </location>
</feature>
<feature type="region of interest" description="Disordered" evidence="1">
    <location>
        <begin position="322"/>
        <end position="387"/>
    </location>
</feature>
<protein>
    <submittedName>
        <fullName evidence="2">Uncharacterized protein</fullName>
    </submittedName>
</protein>
<keyword evidence="3" id="KW-1185">Reference proteome</keyword>